<sequence>MPALEDLKWTCIRTFANTALYVRSSSWFSPATQPDCFKTYECRPHLYACRVFTPRGHDGQRPLPLVIRAHGGGFIVNAPAADDPIARHLADNANCIVVSIDYSKAPQNKFPAAYEDVVAQSLAVIDDQDLPIDRSRVILSGNSAGGNLLLAAAQDGRLRSKLMGVAAIYPLVDLVPDGKAKMATRPDPSVADFMGDGYGDVARLYLDAAEMPMMTDPRLSPMYFTARESLPPHMLIVGAEHDMFCHEAEAMAKKLAGAGDGDKVSTEAGWRVPGVQWHKIIGQPHAFDAFSAKTPEKEKTRLAARDELYSVVSEWLKDVFSNAMGTPADALVTAIDDLELMENYESEVTQEHVDMPGDEGEQDPSPDIDICYEYGQDMEVEYETSPQRPPAFEALKAIEKRTKKTIVLETNETDAILTRCYSQEQSPLFTELPREIRDMIWKFATAPHEDDQNRYEENKFYYRPGHTAPLKTDYAILLTCRRAWLEANAYPMLQAEQCYWYHRQGPDMRGTEWMNGLTVSNRQNLGHLHIFPQMFAIEGLANRPTSRPLRSHFPEWRVRIGEFQPRMFHVTVRHTDWWYWESDTPLRFEDSWFKVLLDTEELRSTQVLKLELETLDYKADQLMPIVERLSRLESRESETHIVDGIPTTTRFILQGDPEVQTWRGPSNIDGQVHRPYRGRDTLDYHIVTLTWRLHFPEYPHAHIPTLRRAPRVGLSEDTSGSLNPVIAAIGEGRAENDFPRMPQFEQHHHYNLLSRRSRRLRSRAIRRGMVGSEDSGSGMMNASIYAQRMQEYQSKVDERIRKAIFDQQMGIMHERQWRQKWEAEGSLLKFED</sequence>
<gene>
    <name evidence="3" type="ORF">LTR09_002481</name>
</gene>
<keyword evidence="4" id="KW-1185">Reference proteome</keyword>
<dbReference type="Pfam" id="PF07859">
    <property type="entry name" value="Abhydrolase_3"/>
    <property type="match status" value="1"/>
</dbReference>
<proteinExistence type="predicted"/>
<dbReference type="AlphaFoldDB" id="A0AAJ0GFV0"/>
<reference evidence="3" key="1">
    <citation type="submission" date="2023-04" db="EMBL/GenBank/DDBJ databases">
        <title>Black Yeasts Isolated from many extreme environments.</title>
        <authorList>
            <person name="Coleine C."/>
            <person name="Stajich J.E."/>
            <person name="Selbmann L."/>
        </authorList>
    </citation>
    <scope>NUCLEOTIDE SEQUENCE</scope>
    <source>
        <strain evidence="3">CCFEE 5312</strain>
    </source>
</reference>
<evidence type="ECO:0000313" key="3">
    <source>
        <dbReference type="EMBL" id="KAK3056688.1"/>
    </source>
</evidence>
<comment type="caution">
    <text evidence="3">The sequence shown here is derived from an EMBL/GenBank/DDBJ whole genome shotgun (WGS) entry which is preliminary data.</text>
</comment>
<dbReference type="InterPro" id="IPR029058">
    <property type="entry name" value="AB_hydrolase_fold"/>
</dbReference>
<dbReference type="PANTHER" id="PTHR48081">
    <property type="entry name" value="AB HYDROLASE SUPERFAMILY PROTEIN C4A8.06C"/>
    <property type="match status" value="1"/>
</dbReference>
<evidence type="ECO:0000256" key="1">
    <source>
        <dbReference type="ARBA" id="ARBA00022801"/>
    </source>
</evidence>
<dbReference type="InterPro" id="IPR013094">
    <property type="entry name" value="AB_hydrolase_3"/>
</dbReference>
<keyword evidence="1" id="KW-0378">Hydrolase</keyword>
<organism evidence="3 4">
    <name type="scientific">Extremus antarcticus</name>
    <dbReference type="NCBI Taxonomy" id="702011"/>
    <lineage>
        <taxon>Eukaryota</taxon>
        <taxon>Fungi</taxon>
        <taxon>Dikarya</taxon>
        <taxon>Ascomycota</taxon>
        <taxon>Pezizomycotina</taxon>
        <taxon>Dothideomycetes</taxon>
        <taxon>Dothideomycetidae</taxon>
        <taxon>Mycosphaerellales</taxon>
        <taxon>Extremaceae</taxon>
        <taxon>Extremus</taxon>
    </lineage>
</organism>
<evidence type="ECO:0000313" key="4">
    <source>
        <dbReference type="Proteomes" id="UP001271007"/>
    </source>
</evidence>
<feature type="domain" description="Alpha/beta hydrolase fold-3" evidence="2">
    <location>
        <begin position="67"/>
        <end position="260"/>
    </location>
</feature>
<dbReference type="EMBL" id="JAWDJX010000005">
    <property type="protein sequence ID" value="KAK3056688.1"/>
    <property type="molecule type" value="Genomic_DNA"/>
</dbReference>
<dbReference type="GO" id="GO:0016787">
    <property type="term" value="F:hydrolase activity"/>
    <property type="evidence" value="ECO:0007669"/>
    <property type="project" value="UniProtKB-KW"/>
</dbReference>
<name>A0AAJ0GFV0_9PEZI</name>
<accession>A0AAJ0GFV0</accession>
<dbReference type="SUPFAM" id="SSF53474">
    <property type="entry name" value="alpha/beta-Hydrolases"/>
    <property type="match status" value="1"/>
</dbReference>
<evidence type="ECO:0000259" key="2">
    <source>
        <dbReference type="Pfam" id="PF07859"/>
    </source>
</evidence>
<dbReference type="Gene3D" id="3.40.50.1820">
    <property type="entry name" value="alpha/beta hydrolase"/>
    <property type="match status" value="1"/>
</dbReference>
<dbReference type="InterPro" id="IPR050300">
    <property type="entry name" value="GDXG_lipolytic_enzyme"/>
</dbReference>
<dbReference type="Proteomes" id="UP001271007">
    <property type="component" value="Unassembled WGS sequence"/>
</dbReference>
<protein>
    <recommendedName>
        <fullName evidence="2">Alpha/beta hydrolase fold-3 domain-containing protein</fullName>
    </recommendedName>
</protein>